<organism evidence="1 2">
    <name type="scientific">Roseiconus lacunae</name>
    <dbReference type="NCBI Taxonomy" id="2605694"/>
    <lineage>
        <taxon>Bacteria</taxon>
        <taxon>Pseudomonadati</taxon>
        <taxon>Planctomycetota</taxon>
        <taxon>Planctomycetia</taxon>
        <taxon>Pirellulales</taxon>
        <taxon>Pirellulaceae</taxon>
        <taxon>Roseiconus</taxon>
    </lineage>
</organism>
<dbReference type="EMBL" id="JASZZN010000011">
    <property type="protein sequence ID" value="MDM4017036.1"/>
    <property type="molecule type" value="Genomic_DNA"/>
</dbReference>
<name>A0ABT7PL87_9BACT</name>
<evidence type="ECO:0000313" key="2">
    <source>
        <dbReference type="Proteomes" id="UP001239462"/>
    </source>
</evidence>
<dbReference type="SUPFAM" id="SSF53335">
    <property type="entry name" value="S-adenosyl-L-methionine-dependent methyltransferases"/>
    <property type="match status" value="1"/>
</dbReference>
<evidence type="ECO:0000313" key="1">
    <source>
        <dbReference type="EMBL" id="MDM4017036.1"/>
    </source>
</evidence>
<keyword evidence="2" id="KW-1185">Reference proteome</keyword>
<dbReference type="Proteomes" id="UP001239462">
    <property type="component" value="Unassembled WGS sequence"/>
</dbReference>
<evidence type="ECO:0008006" key="3">
    <source>
        <dbReference type="Google" id="ProtNLM"/>
    </source>
</evidence>
<dbReference type="InterPro" id="IPR029063">
    <property type="entry name" value="SAM-dependent_MTases_sf"/>
</dbReference>
<sequence length="219" mass="24960">MSGIIGRATTLMARLLRRSRYEVARRLMPSTAVLGPKVVPRVRGPLGEQSDVRLNLGCGPMHLDGYVNIDADPRACADFYMRFDEVAEAFARDSIVEILMIHSLSYLNLWQARDFFHDAYRLLRTGGKLIVELPSIEKCARHLLESSGDQEEYLEAVRGIYAFDPSEISNKVDFTSYSFGWSSWHLKAELTAAGFSQFSESEPHYHEQPWRDIRLEATK</sequence>
<gene>
    <name evidence="1" type="ORF">QTN89_16425</name>
</gene>
<dbReference type="RefSeq" id="WP_149498420.1">
    <property type="nucleotide sequence ID" value="NZ_CP141221.1"/>
</dbReference>
<proteinExistence type="predicted"/>
<comment type="caution">
    <text evidence="1">The sequence shown here is derived from an EMBL/GenBank/DDBJ whole genome shotgun (WGS) entry which is preliminary data.</text>
</comment>
<accession>A0ABT7PL87</accession>
<dbReference type="Gene3D" id="3.40.50.150">
    <property type="entry name" value="Vaccinia Virus protein VP39"/>
    <property type="match status" value="1"/>
</dbReference>
<reference evidence="1 2" key="1">
    <citation type="submission" date="2023-06" db="EMBL/GenBank/DDBJ databases">
        <title>Roseiconus lacunae JC819 isolated from Gulf of Mannar region, Tamil Nadu.</title>
        <authorList>
            <person name="Pk S."/>
            <person name="Ch S."/>
            <person name="Ch V.R."/>
        </authorList>
    </citation>
    <scope>NUCLEOTIDE SEQUENCE [LARGE SCALE GENOMIC DNA]</scope>
    <source>
        <strain evidence="1 2">JC819</strain>
    </source>
</reference>
<protein>
    <recommendedName>
        <fullName evidence="3">Methyltransferase type 11 domain-containing protein</fullName>
    </recommendedName>
</protein>